<dbReference type="InterPro" id="IPR029020">
    <property type="entry name" value="Ammonium/urea_transptr"/>
</dbReference>
<feature type="modified residue" description="4-aspartylphosphate" evidence="14">
    <location>
        <position position="933"/>
    </location>
</feature>
<keyword evidence="8 17" id="KW-0812">Transmembrane</keyword>
<dbReference type="Pfam" id="PF02518">
    <property type="entry name" value="HATPase_c"/>
    <property type="match status" value="1"/>
</dbReference>
<dbReference type="InterPro" id="IPR005467">
    <property type="entry name" value="His_kinase_dom"/>
</dbReference>
<dbReference type="InterPro" id="IPR003661">
    <property type="entry name" value="HisK_dim/P_dom"/>
</dbReference>
<dbReference type="InterPro" id="IPR001054">
    <property type="entry name" value="A/G_cyclase"/>
</dbReference>
<dbReference type="Pfam" id="PF00211">
    <property type="entry name" value="Guanylate_cyc"/>
    <property type="match status" value="1"/>
</dbReference>
<keyword evidence="12 17" id="KW-0472">Membrane</keyword>
<dbReference type="CDD" id="cd00082">
    <property type="entry name" value="HisKA"/>
    <property type="match status" value="1"/>
</dbReference>
<organism evidence="21 22">
    <name type="scientific">Limnothrix redekei LRLZ20PSL1</name>
    <dbReference type="NCBI Taxonomy" id="3112953"/>
    <lineage>
        <taxon>Bacteria</taxon>
        <taxon>Bacillati</taxon>
        <taxon>Cyanobacteriota</taxon>
        <taxon>Cyanophyceae</taxon>
        <taxon>Pseudanabaenales</taxon>
        <taxon>Pseudanabaenaceae</taxon>
        <taxon>Limnothrix</taxon>
    </lineage>
</organism>
<feature type="transmembrane region" description="Helical" evidence="17">
    <location>
        <begin position="13"/>
        <end position="33"/>
    </location>
</feature>
<dbReference type="PROSITE" id="PS50109">
    <property type="entry name" value="HIS_KIN"/>
    <property type="match status" value="1"/>
</dbReference>
<keyword evidence="22" id="KW-1185">Reference proteome</keyword>
<evidence type="ECO:0000313" key="22">
    <source>
        <dbReference type="Proteomes" id="UP001604335"/>
    </source>
</evidence>
<feature type="transmembrane region" description="Helical" evidence="17">
    <location>
        <begin position="212"/>
        <end position="229"/>
    </location>
</feature>
<dbReference type="InterPro" id="IPR018047">
    <property type="entry name" value="Ammonium_transpt_CS"/>
</dbReference>
<feature type="transmembrane region" description="Helical" evidence="17">
    <location>
        <begin position="54"/>
        <end position="75"/>
    </location>
</feature>
<dbReference type="InterPro" id="IPR004358">
    <property type="entry name" value="Sig_transdc_His_kin-like_C"/>
</dbReference>
<feature type="transmembrane region" description="Helical" evidence="17">
    <location>
        <begin position="95"/>
        <end position="116"/>
    </location>
</feature>
<feature type="domain" description="Guanylate cyclase" evidence="20">
    <location>
        <begin position="1040"/>
        <end position="1166"/>
    </location>
</feature>
<dbReference type="Gene3D" id="1.10.287.130">
    <property type="match status" value="1"/>
</dbReference>
<keyword evidence="11" id="KW-0902">Two-component regulatory system</keyword>
<dbReference type="EMBL" id="JAZAQF010000059">
    <property type="protein sequence ID" value="MFG3818044.1"/>
    <property type="molecule type" value="Genomic_DNA"/>
</dbReference>
<evidence type="ECO:0000259" key="19">
    <source>
        <dbReference type="PROSITE" id="PS50110"/>
    </source>
</evidence>
<evidence type="ECO:0000256" key="4">
    <source>
        <dbReference type="ARBA" id="ARBA00012438"/>
    </source>
</evidence>
<dbReference type="SUPFAM" id="SSF111352">
    <property type="entry name" value="Ammonium transporter"/>
    <property type="match status" value="1"/>
</dbReference>
<evidence type="ECO:0000256" key="7">
    <source>
        <dbReference type="ARBA" id="ARBA00022679"/>
    </source>
</evidence>
<keyword evidence="15" id="KW-0175">Coiled coil</keyword>
<evidence type="ECO:0000256" key="14">
    <source>
        <dbReference type="PROSITE-ProRule" id="PRU00169"/>
    </source>
</evidence>
<evidence type="ECO:0000256" key="16">
    <source>
        <dbReference type="SAM" id="MobiDB-lite"/>
    </source>
</evidence>
<gene>
    <name evidence="21" type="primary">amt</name>
    <name evidence="21" type="ORF">VPK24_10395</name>
</gene>
<dbReference type="SUPFAM" id="SSF52172">
    <property type="entry name" value="CheY-like"/>
    <property type="match status" value="1"/>
</dbReference>
<dbReference type="CDD" id="cd16922">
    <property type="entry name" value="HATPase_EvgS-ArcB-TorS-like"/>
    <property type="match status" value="1"/>
</dbReference>
<reference evidence="22" key="1">
    <citation type="journal article" date="2024" name="Algal Res.">
        <title>Biochemical, toxicological and genomic investigation of a high-biomass producing Limnothrix strain isolated from Italian shallow drinking water reservoir.</title>
        <authorList>
            <person name="Simonazzi M."/>
            <person name="Shishido T.K."/>
            <person name="Delbaje E."/>
            <person name="Wahlsten M."/>
            <person name="Fewer D.P."/>
            <person name="Sivonen K."/>
            <person name="Pezzolesi L."/>
            <person name="Pistocchi R."/>
        </authorList>
    </citation>
    <scope>NUCLEOTIDE SEQUENCE [LARGE SCALE GENOMIC DNA]</scope>
    <source>
        <strain evidence="22">LRLZ20PSL1</strain>
    </source>
</reference>
<dbReference type="Gene3D" id="1.10.3430.10">
    <property type="entry name" value="Ammonium transporter AmtB like domains"/>
    <property type="match status" value="1"/>
</dbReference>
<evidence type="ECO:0000256" key="10">
    <source>
        <dbReference type="ARBA" id="ARBA00022989"/>
    </source>
</evidence>
<feature type="domain" description="Histidine kinase" evidence="18">
    <location>
        <begin position="501"/>
        <end position="803"/>
    </location>
</feature>
<name>A0ABW7CA69_9CYAN</name>
<dbReference type="NCBIfam" id="TIGR00836">
    <property type="entry name" value="amt"/>
    <property type="match status" value="1"/>
</dbReference>
<evidence type="ECO:0000256" key="9">
    <source>
        <dbReference type="ARBA" id="ARBA00022777"/>
    </source>
</evidence>
<evidence type="ECO:0000256" key="1">
    <source>
        <dbReference type="ARBA" id="ARBA00000085"/>
    </source>
</evidence>
<feature type="transmembrane region" description="Helical" evidence="17">
    <location>
        <begin position="278"/>
        <end position="310"/>
    </location>
</feature>
<evidence type="ECO:0000256" key="13">
    <source>
        <dbReference type="ARBA" id="ARBA00023177"/>
    </source>
</evidence>
<protein>
    <recommendedName>
        <fullName evidence="4">histidine kinase</fullName>
        <ecNumber evidence="4">2.7.13.3</ecNumber>
    </recommendedName>
</protein>
<sequence length="1281" mass="141346">MAAHLNWLNMRDVAWLLGCSGLVFLMQPGFMCLESGMTRSKNSINVAAKNLSDFGISALLYWLFGFGVMFGPSWWGWMGHDYFALSVESQPQLAAFLIFQLMFCGTSTTIISGAVAERMRFSSYLIVCFLCSGLIYPLFGHWAWKGMEIVGASPAGQGVGWLRSLGFYDFAGSTVVHSVGGWIALATLLVVGPRWGRYDEATRQQKISGSNLPFSMLGAMMLWLGWLGFNGGSTLALNEHVPAVLVHTVIGGVAGMLGGGALGWYYRHRPDVECLINSSLAGMVAVTACCNVITTPIALVVGFTGAAVALAVEWWLDRHKIDDAVGAVPIHAGAGVWGTLCVGLFGDLSQMPGGLERPQQIAVQLLGIGICALWSFGLSYGLLRWVDRLHPLRVSLAEEQMGLNVTEHQVKTEVYDLFEVMDRHARQGDLHLRVPVDPFTEVGYVAERYNQVMDALQEKSRALESLNASLEAQVQQRTAELETANQELQRLNRLKDDLLANTSHELRTPLNGIIGLAEAMLDDDRGGLSDRERSNLDTIAASGHRLANLVNDLLDFSKLQHQTIDLALRPCTLAVVVEQVLQLHYDQAERKGLALVNAIDLALPPVLADFNRLQQILHNLVSNALKFTQSGEVIVHARRWQPDAELLNQLHQLHQPPSVDPANSLDPQLGDQQLGQQLDQLTGVVMPSSVIGQGALFDRPGLDPAESGQFERGHPSESSPETVPKQWLAISVSDTGIGIPTEAIERIFESFEQADRSTAREYGGTGLGLAIVRQLVELHGGKIWVESRPEVGSIFTLTLPVALEAPALTYEMPSFRRSPMMLRKPATANPKPAPEAPIEPEPITLAPATVEGDRLLEALSQRDTEQLLAKASAARTEPNQRFKILMVDDEPVNLQVLENFLSQEEYEIVTADNGPAALAVLEQGFQPDVVLVDVMMPKMTGYELTQQLRSRYPAHKLPILMLTAKNQVEDLVQGLDSGANDYLTKPVSKKELLARLKTHLQLSHINIAYGRFVPHEFLRLLNKQSILEVELGDQVERQMSVLFSDIRSFTTITENLLPAESFRFINRYLAHMEPAIQQNGGFIDKFIGDAVMALFPESADDAVASAIEMRRNLEIFNRERQQAGEVPIEIGIGINTGQMRLGTVGGKNRMDGTAISDAVNLAARLETLTKRYQSSVLISHHTIAQMEDPTRYHLRFIDRLQVTGKSRPVAVFEAIDGDPSPIRDQKLSTMAHFEEGTWLYHRQEFKSAAVCFEECLRQFPGDRVAQIYLERSVHAALPTTD</sequence>
<dbReference type="Pfam" id="PF00072">
    <property type="entry name" value="Response_reg"/>
    <property type="match status" value="1"/>
</dbReference>
<keyword evidence="5" id="KW-0813">Transport</keyword>
<comment type="caution">
    <text evidence="21">The sequence shown here is derived from an EMBL/GenBank/DDBJ whole genome shotgun (WGS) entry which is preliminary data.</text>
</comment>
<feature type="transmembrane region" description="Helical" evidence="17">
    <location>
        <begin position="330"/>
        <end position="349"/>
    </location>
</feature>
<feature type="transmembrane region" description="Helical" evidence="17">
    <location>
        <begin position="361"/>
        <end position="383"/>
    </location>
</feature>
<evidence type="ECO:0000256" key="15">
    <source>
        <dbReference type="SAM" id="Coils"/>
    </source>
</evidence>
<comment type="catalytic activity">
    <reaction evidence="1">
        <text>ATP + protein L-histidine = ADP + protein N-phospho-L-histidine.</text>
        <dbReference type="EC" id="2.7.13.3"/>
    </reaction>
</comment>
<accession>A0ABW7CA69</accession>
<evidence type="ECO:0000259" key="18">
    <source>
        <dbReference type="PROSITE" id="PS50109"/>
    </source>
</evidence>
<feature type="domain" description="Response regulatory" evidence="19">
    <location>
        <begin position="883"/>
        <end position="1000"/>
    </location>
</feature>
<feature type="transmembrane region" description="Helical" evidence="17">
    <location>
        <begin position="123"/>
        <end position="144"/>
    </location>
</feature>
<dbReference type="InterPro" id="IPR036097">
    <property type="entry name" value="HisK_dim/P_sf"/>
</dbReference>
<dbReference type="SUPFAM" id="SSF55874">
    <property type="entry name" value="ATPase domain of HSP90 chaperone/DNA topoisomerase II/histidine kinase"/>
    <property type="match status" value="1"/>
</dbReference>
<proteinExistence type="inferred from homology"/>
<evidence type="ECO:0000256" key="3">
    <source>
        <dbReference type="ARBA" id="ARBA00005887"/>
    </source>
</evidence>
<feature type="region of interest" description="Disordered" evidence="16">
    <location>
        <begin position="696"/>
        <end position="723"/>
    </location>
</feature>
<dbReference type="InterPro" id="IPR024041">
    <property type="entry name" value="NH4_transpt_AmtB-like_dom"/>
</dbReference>
<evidence type="ECO:0000259" key="20">
    <source>
        <dbReference type="PROSITE" id="PS50125"/>
    </source>
</evidence>
<feature type="coiled-coil region" evidence="15">
    <location>
        <begin position="446"/>
        <end position="501"/>
    </location>
</feature>
<dbReference type="InterPro" id="IPR001789">
    <property type="entry name" value="Sig_transdc_resp-reg_receiver"/>
</dbReference>
<comment type="similarity">
    <text evidence="3">Belongs to the ammonia transporter channel (TC 1.A.11.2) family.</text>
</comment>
<dbReference type="InterPro" id="IPR011006">
    <property type="entry name" value="CheY-like_superfamily"/>
</dbReference>
<dbReference type="Pfam" id="PF00909">
    <property type="entry name" value="Ammonium_transp"/>
    <property type="match status" value="1"/>
</dbReference>
<dbReference type="Proteomes" id="UP001604335">
    <property type="component" value="Unassembled WGS sequence"/>
</dbReference>
<dbReference type="PROSITE" id="PS01219">
    <property type="entry name" value="AMMONIUM_TRANSP"/>
    <property type="match status" value="1"/>
</dbReference>
<dbReference type="SUPFAM" id="SSF47384">
    <property type="entry name" value="Homodimeric domain of signal transducing histidine kinase"/>
    <property type="match status" value="1"/>
</dbReference>
<dbReference type="InterPro" id="IPR029787">
    <property type="entry name" value="Nucleotide_cyclase"/>
</dbReference>
<evidence type="ECO:0000256" key="11">
    <source>
        <dbReference type="ARBA" id="ARBA00023012"/>
    </source>
</evidence>
<dbReference type="Gene3D" id="3.30.565.10">
    <property type="entry name" value="Histidine kinase-like ATPase, C-terminal domain"/>
    <property type="match status" value="1"/>
</dbReference>
<evidence type="ECO:0000256" key="8">
    <source>
        <dbReference type="ARBA" id="ARBA00022692"/>
    </source>
</evidence>
<evidence type="ECO:0000256" key="6">
    <source>
        <dbReference type="ARBA" id="ARBA00022553"/>
    </source>
</evidence>
<dbReference type="PROSITE" id="PS50125">
    <property type="entry name" value="GUANYLATE_CYCLASE_2"/>
    <property type="match status" value="1"/>
</dbReference>
<dbReference type="InterPro" id="IPR036890">
    <property type="entry name" value="HATPase_C_sf"/>
</dbReference>
<dbReference type="Gene3D" id="3.30.70.1230">
    <property type="entry name" value="Nucleotide cyclase"/>
    <property type="match status" value="1"/>
</dbReference>
<dbReference type="PRINTS" id="PR00344">
    <property type="entry name" value="BCTRLSENSOR"/>
</dbReference>
<keyword evidence="7" id="KW-0808">Transferase</keyword>
<keyword evidence="10 17" id="KW-1133">Transmembrane helix</keyword>
<keyword evidence="9" id="KW-0418">Kinase</keyword>
<dbReference type="SMART" id="SM00387">
    <property type="entry name" value="HATPase_c"/>
    <property type="match status" value="1"/>
</dbReference>
<dbReference type="SUPFAM" id="SSF55073">
    <property type="entry name" value="Nucleotide cyclase"/>
    <property type="match status" value="1"/>
</dbReference>
<feature type="transmembrane region" description="Helical" evidence="17">
    <location>
        <begin position="170"/>
        <end position="191"/>
    </location>
</feature>
<dbReference type="Pfam" id="PF00512">
    <property type="entry name" value="HisKA"/>
    <property type="match status" value="1"/>
</dbReference>
<dbReference type="InterPro" id="IPR003594">
    <property type="entry name" value="HATPase_dom"/>
</dbReference>
<dbReference type="RefSeq" id="WP_393012911.1">
    <property type="nucleotide sequence ID" value="NZ_JAZAQF010000059.1"/>
</dbReference>
<dbReference type="InterPro" id="IPR001905">
    <property type="entry name" value="Ammonium_transpt"/>
</dbReference>
<keyword evidence="6 14" id="KW-0597">Phosphoprotein</keyword>
<dbReference type="EC" id="2.7.13.3" evidence="4"/>
<feature type="transmembrane region" description="Helical" evidence="17">
    <location>
        <begin position="241"/>
        <end position="266"/>
    </location>
</feature>
<dbReference type="CDD" id="cd07302">
    <property type="entry name" value="CHD"/>
    <property type="match status" value="1"/>
</dbReference>
<dbReference type="SMART" id="SM00044">
    <property type="entry name" value="CYCc"/>
    <property type="match status" value="1"/>
</dbReference>
<dbReference type="SMART" id="SM00448">
    <property type="entry name" value="REC"/>
    <property type="match status" value="1"/>
</dbReference>
<dbReference type="SMART" id="SM00388">
    <property type="entry name" value="HisKA"/>
    <property type="match status" value="1"/>
</dbReference>
<dbReference type="PANTHER" id="PTHR43047">
    <property type="entry name" value="TWO-COMPONENT HISTIDINE PROTEIN KINASE"/>
    <property type="match status" value="1"/>
</dbReference>
<dbReference type="PROSITE" id="PS50110">
    <property type="entry name" value="RESPONSE_REGULATORY"/>
    <property type="match status" value="1"/>
</dbReference>
<dbReference type="Gene3D" id="3.40.50.2300">
    <property type="match status" value="1"/>
</dbReference>
<evidence type="ECO:0000256" key="17">
    <source>
        <dbReference type="SAM" id="Phobius"/>
    </source>
</evidence>
<evidence type="ECO:0000256" key="5">
    <source>
        <dbReference type="ARBA" id="ARBA00022448"/>
    </source>
</evidence>
<dbReference type="PANTHER" id="PTHR43047:SF72">
    <property type="entry name" value="OSMOSENSING HISTIDINE PROTEIN KINASE SLN1"/>
    <property type="match status" value="1"/>
</dbReference>
<evidence type="ECO:0000313" key="21">
    <source>
        <dbReference type="EMBL" id="MFG3818044.1"/>
    </source>
</evidence>
<comment type="subcellular location">
    <subcellularLocation>
        <location evidence="2">Membrane</location>
        <topology evidence="2">Multi-pass membrane protein</topology>
    </subcellularLocation>
</comment>
<evidence type="ECO:0000256" key="12">
    <source>
        <dbReference type="ARBA" id="ARBA00023136"/>
    </source>
</evidence>
<evidence type="ECO:0000256" key="2">
    <source>
        <dbReference type="ARBA" id="ARBA00004141"/>
    </source>
</evidence>
<keyword evidence="13" id="KW-0924">Ammonia transport</keyword>